<keyword evidence="1" id="KW-0472">Membrane</keyword>
<sequence>MRSALHTCKTVRTEDYAIVRTSRKMRGGISLGHYAFLSLYQCTGMTINHELGHCRQSMMLGPLYLLVIGLPSIIWAWLGDRIAPDRSYYWFYTERWADRLGGVER</sequence>
<proteinExistence type="predicted"/>
<name>A0A9D9NBL2_9BACT</name>
<dbReference type="Proteomes" id="UP000823660">
    <property type="component" value="Unassembled WGS sequence"/>
</dbReference>
<gene>
    <name evidence="2" type="ORF">IAB99_07210</name>
</gene>
<organism evidence="2 3">
    <name type="scientific">Candidatus Cryptobacteroides faecipullorum</name>
    <dbReference type="NCBI Taxonomy" id="2840764"/>
    <lineage>
        <taxon>Bacteria</taxon>
        <taxon>Pseudomonadati</taxon>
        <taxon>Bacteroidota</taxon>
        <taxon>Bacteroidia</taxon>
        <taxon>Bacteroidales</taxon>
        <taxon>Candidatus Cryptobacteroides</taxon>
    </lineage>
</organism>
<dbReference type="AlphaFoldDB" id="A0A9D9NBL2"/>
<evidence type="ECO:0000313" key="3">
    <source>
        <dbReference type="Proteomes" id="UP000823660"/>
    </source>
</evidence>
<keyword evidence="1" id="KW-0812">Transmembrane</keyword>
<protein>
    <submittedName>
        <fullName evidence="2">Uncharacterized protein</fullName>
    </submittedName>
</protein>
<accession>A0A9D9NBL2</accession>
<keyword evidence="1" id="KW-1133">Transmembrane helix</keyword>
<dbReference type="EMBL" id="JADIMH010000041">
    <property type="protein sequence ID" value="MBO8467536.1"/>
    <property type="molecule type" value="Genomic_DNA"/>
</dbReference>
<evidence type="ECO:0000313" key="2">
    <source>
        <dbReference type="EMBL" id="MBO8467536.1"/>
    </source>
</evidence>
<feature type="transmembrane region" description="Helical" evidence="1">
    <location>
        <begin position="28"/>
        <end position="47"/>
    </location>
</feature>
<comment type="caution">
    <text evidence="2">The sequence shown here is derived from an EMBL/GenBank/DDBJ whole genome shotgun (WGS) entry which is preliminary data.</text>
</comment>
<evidence type="ECO:0000256" key="1">
    <source>
        <dbReference type="SAM" id="Phobius"/>
    </source>
</evidence>
<reference evidence="2" key="1">
    <citation type="submission" date="2020-10" db="EMBL/GenBank/DDBJ databases">
        <authorList>
            <person name="Gilroy R."/>
        </authorList>
    </citation>
    <scope>NUCLEOTIDE SEQUENCE</scope>
    <source>
        <strain evidence="2">B1-15692</strain>
    </source>
</reference>
<feature type="transmembrane region" description="Helical" evidence="1">
    <location>
        <begin position="59"/>
        <end position="78"/>
    </location>
</feature>
<reference evidence="2" key="2">
    <citation type="journal article" date="2021" name="PeerJ">
        <title>Extensive microbial diversity within the chicken gut microbiome revealed by metagenomics and culture.</title>
        <authorList>
            <person name="Gilroy R."/>
            <person name="Ravi A."/>
            <person name="Getino M."/>
            <person name="Pursley I."/>
            <person name="Horton D.L."/>
            <person name="Alikhan N.F."/>
            <person name="Baker D."/>
            <person name="Gharbi K."/>
            <person name="Hall N."/>
            <person name="Watson M."/>
            <person name="Adriaenssens E.M."/>
            <person name="Foster-Nyarko E."/>
            <person name="Jarju S."/>
            <person name="Secka A."/>
            <person name="Antonio M."/>
            <person name="Oren A."/>
            <person name="Chaudhuri R.R."/>
            <person name="La Ragione R."/>
            <person name="Hildebrand F."/>
            <person name="Pallen M.J."/>
        </authorList>
    </citation>
    <scope>NUCLEOTIDE SEQUENCE</scope>
    <source>
        <strain evidence="2">B1-15692</strain>
    </source>
</reference>